<dbReference type="RefSeq" id="WP_177103506.1">
    <property type="nucleotide sequence ID" value="NZ_JACAQA010000027.1"/>
</dbReference>
<dbReference type="EMBL" id="JACAQA010000027">
    <property type="protein sequence ID" value="NWB88336.1"/>
    <property type="molecule type" value="Genomic_DNA"/>
</dbReference>
<evidence type="ECO:0000313" key="3">
    <source>
        <dbReference type="Proteomes" id="UP000522864"/>
    </source>
</evidence>
<dbReference type="Proteomes" id="UP000522864">
    <property type="component" value="Unassembled WGS sequence"/>
</dbReference>
<dbReference type="AlphaFoldDB" id="A0A7Y8BUK7"/>
<name>A0A7Y8BUK7_9PSED</name>
<comment type="caution">
    <text evidence="2">The sequence shown here is derived from an EMBL/GenBank/DDBJ whole genome shotgun (WGS) entry which is preliminary data.</text>
</comment>
<proteinExistence type="predicted"/>
<feature type="region of interest" description="Disordered" evidence="1">
    <location>
        <begin position="35"/>
        <end position="56"/>
    </location>
</feature>
<protein>
    <submittedName>
        <fullName evidence="2">Uncharacterized protein</fullName>
    </submittedName>
</protein>
<evidence type="ECO:0000256" key="1">
    <source>
        <dbReference type="SAM" id="MobiDB-lite"/>
    </source>
</evidence>
<reference evidence="2 3" key="1">
    <citation type="submission" date="2020-04" db="EMBL/GenBank/DDBJ databases">
        <title>Molecular characterization of pseudomonads from Agaricus bisporus reveal novel blotch 2 pathogens in Western Europe.</title>
        <authorList>
            <person name="Taparia T."/>
            <person name="Krijger M."/>
            <person name="Haynes E."/>
            <person name="Elpinstone J.G."/>
            <person name="Noble R."/>
            <person name="Van Der Wolf J."/>
        </authorList>
    </citation>
    <scope>NUCLEOTIDE SEQUENCE [LARGE SCALE GENOMIC DNA]</scope>
    <source>
        <strain evidence="2 3">G9001</strain>
    </source>
</reference>
<gene>
    <name evidence="2" type="ORF">HX830_26045</name>
</gene>
<evidence type="ECO:0000313" key="2">
    <source>
        <dbReference type="EMBL" id="NWB88336.1"/>
    </source>
</evidence>
<organism evidence="2 3">
    <name type="scientific">Pseudomonas gingeri</name>
    <dbReference type="NCBI Taxonomy" id="117681"/>
    <lineage>
        <taxon>Bacteria</taxon>
        <taxon>Pseudomonadati</taxon>
        <taxon>Pseudomonadota</taxon>
        <taxon>Gammaproteobacteria</taxon>
        <taxon>Pseudomonadales</taxon>
        <taxon>Pseudomonadaceae</taxon>
        <taxon>Pseudomonas</taxon>
    </lineage>
</organism>
<accession>A0A7Y8BUK7</accession>
<sequence length="136" mass="14811">MKKITPDPPHLPTNPTGEDKATFIRQSINAIFSRLDSEPSANETLRSGTAEAHPPIPFETAHSQIPSLLAIREDIGLLNVLANVSQILETAEDTADNINLGNHETAHHQLLTVMQSVEMAKATVDSLLMLALETRI</sequence>